<accession>A0A1S1Q2A9</accession>
<evidence type="ECO:0000259" key="2">
    <source>
        <dbReference type="PROSITE" id="PS50110"/>
    </source>
</evidence>
<gene>
    <name evidence="3" type="ORF">BBK14_19675</name>
</gene>
<name>A0A1S1Q2A9_9ACTN</name>
<evidence type="ECO:0000313" key="3">
    <source>
        <dbReference type="EMBL" id="OHV27707.1"/>
    </source>
</evidence>
<dbReference type="PROSITE" id="PS50110">
    <property type="entry name" value="RESPONSE_REGULATORY"/>
    <property type="match status" value="1"/>
</dbReference>
<dbReference type="GO" id="GO:0000160">
    <property type="term" value="P:phosphorelay signal transduction system"/>
    <property type="evidence" value="ECO:0007669"/>
    <property type="project" value="InterPro"/>
</dbReference>
<dbReference type="EMBL" id="MAXA01000218">
    <property type="protein sequence ID" value="OHV27707.1"/>
    <property type="molecule type" value="Genomic_DNA"/>
</dbReference>
<dbReference type="Gene3D" id="3.40.50.2300">
    <property type="match status" value="1"/>
</dbReference>
<evidence type="ECO:0000256" key="1">
    <source>
        <dbReference type="PROSITE-ProRule" id="PRU00169"/>
    </source>
</evidence>
<proteinExistence type="predicted"/>
<keyword evidence="4" id="KW-1185">Reference proteome</keyword>
<reference evidence="4" key="1">
    <citation type="submission" date="2016-07" db="EMBL/GenBank/DDBJ databases">
        <title>Frankia sp. NRRL B-16219 Genome sequencing.</title>
        <authorList>
            <person name="Ghodhbane-Gtari F."/>
            <person name="Swanson E."/>
            <person name="Gueddou A."/>
            <person name="Louati M."/>
            <person name="Nouioui I."/>
            <person name="Hezbri K."/>
            <person name="Abebe-Akele F."/>
            <person name="Simpson S."/>
            <person name="Morris K."/>
            <person name="Thomas K."/>
            <person name="Gtari M."/>
            <person name="Tisa L.S."/>
        </authorList>
    </citation>
    <scope>NUCLEOTIDE SEQUENCE [LARGE SCALE GENOMIC DNA]</scope>
    <source>
        <strain evidence="4">NRRL B-16219</strain>
    </source>
</reference>
<evidence type="ECO:0000313" key="4">
    <source>
        <dbReference type="Proteomes" id="UP000179769"/>
    </source>
</evidence>
<comment type="caution">
    <text evidence="3">The sequence shown here is derived from an EMBL/GenBank/DDBJ whole genome shotgun (WGS) entry which is preliminary data.</text>
</comment>
<feature type="domain" description="Response regulatory" evidence="2">
    <location>
        <begin position="1"/>
        <end position="44"/>
    </location>
</feature>
<dbReference type="Proteomes" id="UP000179769">
    <property type="component" value="Unassembled WGS sequence"/>
</dbReference>
<comment type="caution">
    <text evidence="1">Lacks conserved residue(s) required for the propagation of feature annotation.</text>
</comment>
<dbReference type="AlphaFoldDB" id="A0A1S1Q2A9"/>
<protein>
    <recommendedName>
        <fullName evidence="2">Response regulatory domain-containing protein</fullName>
    </recommendedName>
</protein>
<organism evidence="3 4">
    <name type="scientific">Parafrankia soli</name>
    <dbReference type="NCBI Taxonomy" id="2599596"/>
    <lineage>
        <taxon>Bacteria</taxon>
        <taxon>Bacillati</taxon>
        <taxon>Actinomycetota</taxon>
        <taxon>Actinomycetes</taxon>
        <taxon>Frankiales</taxon>
        <taxon>Frankiaceae</taxon>
        <taxon>Parafrankia</taxon>
    </lineage>
</organism>
<dbReference type="SUPFAM" id="SSF52172">
    <property type="entry name" value="CheY-like"/>
    <property type="match status" value="1"/>
</dbReference>
<dbReference type="InterPro" id="IPR011006">
    <property type="entry name" value="CheY-like_superfamily"/>
</dbReference>
<sequence>MVTTFDDDEYVFEALRASASASASGFVLKDTRPEDLLSAIRVVAEGDALLVLSVTRRLVEEFV</sequence>
<dbReference type="InterPro" id="IPR001789">
    <property type="entry name" value="Sig_transdc_resp-reg_receiver"/>
</dbReference>